<name>A0A0A8YF61_ARUDO</name>
<protein>
    <submittedName>
        <fullName evidence="1">Uncharacterized protein</fullName>
    </submittedName>
</protein>
<sequence>MRMKMSCCRWSTHYCSLSMSRSFSLSKEVNAVAVASAIYL</sequence>
<dbReference type="AlphaFoldDB" id="A0A0A8YF61"/>
<organism evidence="1">
    <name type="scientific">Arundo donax</name>
    <name type="common">Giant reed</name>
    <name type="synonym">Donax arundinaceus</name>
    <dbReference type="NCBI Taxonomy" id="35708"/>
    <lineage>
        <taxon>Eukaryota</taxon>
        <taxon>Viridiplantae</taxon>
        <taxon>Streptophyta</taxon>
        <taxon>Embryophyta</taxon>
        <taxon>Tracheophyta</taxon>
        <taxon>Spermatophyta</taxon>
        <taxon>Magnoliopsida</taxon>
        <taxon>Liliopsida</taxon>
        <taxon>Poales</taxon>
        <taxon>Poaceae</taxon>
        <taxon>PACMAD clade</taxon>
        <taxon>Arundinoideae</taxon>
        <taxon>Arundineae</taxon>
        <taxon>Arundo</taxon>
    </lineage>
</organism>
<reference evidence="1" key="2">
    <citation type="journal article" date="2015" name="Data Brief">
        <title>Shoot transcriptome of the giant reed, Arundo donax.</title>
        <authorList>
            <person name="Barrero R.A."/>
            <person name="Guerrero F.D."/>
            <person name="Moolhuijzen P."/>
            <person name="Goolsby J.A."/>
            <person name="Tidwell J."/>
            <person name="Bellgard S.E."/>
            <person name="Bellgard M.I."/>
        </authorList>
    </citation>
    <scope>NUCLEOTIDE SEQUENCE</scope>
    <source>
        <tissue evidence="1">Shoot tissue taken approximately 20 cm above the soil surface</tissue>
    </source>
</reference>
<proteinExistence type="predicted"/>
<dbReference type="EMBL" id="GBRH01273602">
    <property type="protein sequence ID" value="JAD24293.1"/>
    <property type="molecule type" value="Transcribed_RNA"/>
</dbReference>
<reference evidence="1" key="1">
    <citation type="submission" date="2014-09" db="EMBL/GenBank/DDBJ databases">
        <authorList>
            <person name="Magalhaes I.L.F."/>
            <person name="Oliveira U."/>
            <person name="Santos F.R."/>
            <person name="Vidigal T.H.D.A."/>
            <person name="Brescovit A.D."/>
            <person name="Santos A.J."/>
        </authorList>
    </citation>
    <scope>NUCLEOTIDE SEQUENCE</scope>
    <source>
        <tissue evidence="1">Shoot tissue taken approximately 20 cm above the soil surface</tissue>
    </source>
</reference>
<accession>A0A0A8YF61</accession>
<evidence type="ECO:0000313" key="1">
    <source>
        <dbReference type="EMBL" id="JAD24293.1"/>
    </source>
</evidence>